<dbReference type="InterPro" id="IPR007492">
    <property type="entry name" value="LytTR_DNA-bd_dom"/>
</dbReference>
<feature type="modified residue" description="4-aspartylphosphate" evidence="3">
    <location>
        <position position="57"/>
    </location>
</feature>
<dbReference type="InterPro" id="IPR001789">
    <property type="entry name" value="Sig_transdc_resp-reg_receiver"/>
</dbReference>
<dbReference type="RefSeq" id="WP_186875565.1">
    <property type="nucleotide sequence ID" value="NZ_JACOPF010000001.1"/>
</dbReference>
<dbReference type="Gene3D" id="2.40.50.1020">
    <property type="entry name" value="LytTr DNA-binding domain"/>
    <property type="match status" value="1"/>
</dbReference>
<evidence type="ECO:0000313" key="7">
    <source>
        <dbReference type="Proteomes" id="UP000652477"/>
    </source>
</evidence>
<dbReference type="InterPro" id="IPR046947">
    <property type="entry name" value="LytR-like"/>
</dbReference>
<evidence type="ECO:0000256" key="1">
    <source>
        <dbReference type="ARBA" id="ARBA00018672"/>
    </source>
</evidence>
<dbReference type="PANTHER" id="PTHR37299">
    <property type="entry name" value="TRANSCRIPTIONAL REGULATOR-RELATED"/>
    <property type="match status" value="1"/>
</dbReference>
<dbReference type="AlphaFoldDB" id="A0A923LIP3"/>
<feature type="domain" description="Response regulatory" evidence="4">
    <location>
        <begin position="3"/>
        <end position="120"/>
    </location>
</feature>
<proteinExistence type="predicted"/>
<dbReference type="SUPFAM" id="SSF52172">
    <property type="entry name" value="CheY-like"/>
    <property type="match status" value="1"/>
</dbReference>
<protein>
    <recommendedName>
        <fullName evidence="1">Stage 0 sporulation protein A homolog</fullName>
    </recommendedName>
</protein>
<dbReference type="Pfam" id="PF00072">
    <property type="entry name" value="Response_reg"/>
    <property type="match status" value="1"/>
</dbReference>
<dbReference type="EMBL" id="JACOPF010000001">
    <property type="protein sequence ID" value="MBC5688984.1"/>
    <property type="molecule type" value="Genomic_DNA"/>
</dbReference>
<dbReference type="PANTHER" id="PTHR37299:SF1">
    <property type="entry name" value="STAGE 0 SPORULATION PROTEIN A HOMOLOG"/>
    <property type="match status" value="1"/>
</dbReference>
<dbReference type="PROSITE" id="PS50930">
    <property type="entry name" value="HTH_LYTTR"/>
    <property type="match status" value="1"/>
</dbReference>
<dbReference type="InterPro" id="IPR011006">
    <property type="entry name" value="CheY-like_superfamily"/>
</dbReference>
<dbReference type="GO" id="GO:0003677">
    <property type="term" value="F:DNA binding"/>
    <property type="evidence" value="ECO:0007669"/>
    <property type="project" value="InterPro"/>
</dbReference>
<feature type="domain" description="HTH LytTR-type" evidence="5">
    <location>
        <begin position="131"/>
        <end position="202"/>
    </location>
</feature>
<dbReference type="GO" id="GO:0000156">
    <property type="term" value="F:phosphorelay response regulator activity"/>
    <property type="evidence" value="ECO:0007669"/>
    <property type="project" value="InterPro"/>
</dbReference>
<comment type="function">
    <text evidence="2">May play the central regulatory role in sporulation. It may be an element of the effector pathway responsible for the activation of sporulation genes in response to nutritional stress. Spo0A may act in concert with spo0H (a sigma factor) to control the expression of some genes that are critical to the sporulation process.</text>
</comment>
<evidence type="ECO:0000256" key="3">
    <source>
        <dbReference type="PROSITE-ProRule" id="PRU00169"/>
    </source>
</evidence>
<dbReference type="Gene3D" id="3.40.50.2300">
    <property type="match status" value="1"/>
</dbReference>
<dbReference type="SMART" id="SM00448">
    <property type="entry name" value="REC"/>
    <property type="match status" value="1"/>
</dbReference>
<evidence type="ECO:0000313" key="6">
    <source>
        <dbReference type="EMBL" id="MBC5688984.1"/>
    </source>
</evidence>
<organism evidence="6 7">
    <name type="scientific">Mediterraneibacter hominis</name>
    <dbReference type="NCBI Taxonomy" id="2763054"/>
    <lineage>
        <taxon>Bacteria</taxon>
        <taxon>Bacillati</taxon>
        <taxon>Bacillota</taxon>
        <taxon>Clostridia</taxon>
        <taxon>Lachnospirales</taxon>
        <taxon>Lachnospiraceae</taxon>
        <taxon>Mediterraneibacter</taxon>
    </lineage>
</organism>
<dbReference type="SMART" id="SM00850">
    <property type="entry name" value="LytTR"/>
    <property type="match status" value="1"/>
</dbReference>
<comment type="caution">
    <text evidence="6">The sequence shown here is derived from an EMBL/GenBank/DDBJ whole genome shotgun (WGS) entry which is preliminary data.</text>
</comment>
<evidence type="ECO:0000259" key="4">
    <source>
        <dbReference type="PROSITE" id="PS50110"/>
    </source>
</evidence>
<evidence type="ECO:0000256" key="2">
    <source>
        <dbReference type="ARBA" id="ARBA00024867"/>
    </source>
</evidence>
<gene>
    <name evidence="6" type="ORF">H8S37_08605</name>
</gene>
<sequence>MYHIAIVEDERTFSEQLQEFLKEYQEEKNIKFKISVFEDGAEILEEYKQIYDIILLDIEMPEINGMETARRIRKTDAEAVLMFITNMASYAIHGYEVGALDFIMKPLTYYTFSVKLTRALRRVKKKEQKEILLTLPDGAKKIEIQQLYYVEVQNRILHYHTDTGVYRIRGTMQSVEQRLAPYPFVKCNHWYIVNLMHVSEVRGNIAVVGGNELEISRRNKTPFLKALTEYVGGAYDRYSK</sequence>
<keyword evidence="7" id="KW-1185">Reference proteome</keyword>
<keyword evidence="3" id="KW-0597">Phosphoprotein</keyword>
<dbReference type="PROSITE" id="PS50110">
    <property type="entry name" value="RESPONSE_REGULATORY"/>
    <property type="match status" value="1"/>
</dbReference>
<dbReference type="Pfam" id="PF04397">
    <property type="entry name" value="LytTR"/>
    <property type="match status" value="1"/>
</dbReference>
<dbReference type="Proteomes" id="UP000652477">
    <property type="component" value="Unassembled WGS sequence"/>
</dbReference>
<evidence type="ECO:0000259" key="5">
    <source>
        <dbReference type="PROSITE" id="PS50930"/>
    </source>
</evidence>
<reference evidence="6" key="1">
    <citation type="submission" date="2020-08" db="EMBL/GenBank/DDBJ databases">
        <title>Genome public.</title>
        <authorList>
            <person name="Liu C."/>
            <person name="Sun Q."/>
        </authorList>
    </citation>
    <scope>NUCLEOTIDE SEQUENCE</scope>
    <source>
        <strain evidence="6">NSJ-55</strain>
    </source>
</reference>
<accession>A0A923LIP3</accession>
<name>A0A923LIP3_9FIRM</name>